<proteinExistence type="predicted"/>
<dbReference type="Proteomes" id="UP001497535">
    <property type="component" value="Unassembled WGS sequence"/>
</dbReference>
<dbReference type="EMBL" id="CAVMJV010000014">
    <property type="protein sequence ID" value="CAK5050604.1"/>
    <property type="molecule type" value="Genomic_DNA"/>
</dbReference>
<gene>
    <name evidence="1" type="ORF">MENTE1834_LOCUS13358</name>
</gene>
<evidence type="ECO:0000313" key="1">
    <source>
        <dbReference type="EMBL" id="CAK5050604.1"/>
    </source>
</evidence>
<name>A0ACB0YKM3_MELEN</name>
<comment type="caution">
    <text evidence="1">The sequence shown here is derived from an EMBL/GenBank/DDBJ whole genome shotgun (WGS) entry which is preliminary data.</text>
</comment>
<keyword evidence="2" id="KW-1185">Reference proteome</keyword>
<reference evidence="1" key="1">
    <citation type="submission" date="2023-11" db="EMBL/GenBank/DDBJ databases">
        <authorList>
            <person name="Poullet M."/>
        </authorList>
    </citation>
    <scope>NUCLEOTIDE SEQUENCE</scope>
    <source>
        <strain evidence="1">E1834</strain>
    </source>
</reference>
<protein>
    <submittedName>
        <fullName evidence="1">Uncharacterized protein</fullName>
    </submittedName>
</protein>
<evidence type="ECO:0000313" key="2">
    <source>
        <dbReference type="Proteomes" id="UP001497535"/>
    </source>
</evidence>
<organism evidence="1 2">
    <name type="scientific">Meloidogyne enterolobii</name>
    <name type="common">Root-knot nematode worm</name>
    <name type="synonym">Meloidogyne mayaguensis</name>
    <dbReference type="NCBI Taxonomy" id="390850"/>
    <lineage>
        <taxon>Eukaryota</taxon>
        <taxon>Metazoa</taxon>
        <taxon>Ecdysozoa</taxon>
        <taxon>Nematoda</taxon>
        <taxon>Chromadorea</taxon>
        <taxon>Rhabditida</taxon>
        <taxon>Tylenchina</taxon>
        <taxon>Tylenchomorpha</taxon>
        <taxon>Tylenchoidea</taxon>
        <taxon>Meloidogynidae</taxon>
        <taxon>Meloidogyninae</taxon>
        <taxon>Meloidogyne</taxon>
    </lineage>
</organism>
<accession>A0ACB0YKM3</accession>
<sequence>MTENGGGYSLGFDDFSKKFFQSLGFLIIFLWFSPSTVFYLLVFSHPNLSPFLSFLGFLKFRDR</sequence>